<reference evidence="3" key="1">
    <citation type="submission" date="2021-02" db="EMBL/GenBank/DDBJ databases">
        <authorList>
            <person name="Nowell W R."/>
        </authorList>
    </citation>
    <scope>NUCLEOTIDE SEQUENCE</scope>
</reference>
<evidence type="ECO:0000313" key="5">
    <source>
        <dbReference type="Proteomes" id="UP000663855"/>
    </source>
</evidence>
<sequence>MTTNNTNSYNQEEEEQQQQDETLQDFDKMSNNLSWNIKDKSKVNEKLDEIEEQNRSEKTSQLSTSTTTEKDPIMIVKEINDQLEIIPNYLTKQYIAFKKLMHQALSSVTTTTTTEKLNSNTNELRKIAILLYKIMVIQTYQYLWKTYFKSGTGQLIAPFETKQKLFYSTTLPIWPKEIKTIVLSNKKDTTNENEIYLKFTNGQLNALQHQLKQYQKELNIKANNFQGYTLSIQEMFLTYIEENLNSSL</sequence>
<dbReference type="EMBL" id="CAJOBH010231436">
    <property type="protein sequence ID" value="CAF5073077.1"/>
    <property type="molecule type" value="Genomic_DNA"/>
</dbReference>
<dbReference type="Proteomes" id="UP000663855">
    <property type="component" value="Unassembled WGS sequence"/>
</dbReference>
<feature type="coiled-coil region" evidence="1">
    <location>
        <begin position="197"/>
        <end position="224"/>
    </location>
</feature>
<dbReference type="EMBL" id="CAJNOV010011993">
    <property type="protein sequence ID" value="CAF1472254.1"/>
    <property type="molecule type" value="Genomic_DNA"/>
</dbReference>
<evidence type="ECO:0000256" key="2">
    <source>
        <dbReference type="SAM" id="MobiDB-lite"/>
    </source>
</evidence>
<feature type="region of interest" description="Disordered" evidence="2">
    <location>
        <begin position="1"/>
        <end position="34"/>
    </location>
</feature>
<evidence type="ECO:0000313" key="4">
    <source>
        <dbReference type="EMBL" id="CAF5073077.1"/>
    </source>
</evidence>
<name>A0A815R3Z9_9BILA</name>
<comment type="caution">
    <text evidence="3">The sequence shown here is derived from an EMBL/GenBank/DDBJ whole genome shotgun (WGS) entry which is preliminary data.</text>
</comment>
<feature type="compositionally biased region" description="Basic and acidic residues" evidence="2">
    <location>
        <begin position="48"/>
        <end position="58"/>
    </location>
</feature>
<feature type="region of interest" description="Disordered" evidence="2">
    <location>
        <begin position="48"/>
        <end position="67"/>
    </location>
</feature>
<dbReference type="Proteomes" id="UP000681967">
    <property type="component" value="Unassembled WGS sequence"/>
</dbReference>
<protein>
    <submittedName>
        <fullName evidence="3">Uncharacterized protein</fullName>
    </submittedName>
</protein>
<evidence type="ECO:0000313" key="3">
    <source>
        <dbReference type="EMBL" id="CAF1472254.1"/>
    </source>
</evidence>
<keyword evidence="1" id="KW-0175">Coiled coil</keyword>
<evidence type="ECO:0000256" key="1">
    <source>
        <dbReference type="SAM" id="Coils"/>
    </source>
</evidence>
<accession>A0A815R3Z9</accession>
<dbReference type="AlphaFoldDB" id="A0A815R3Z9"/>
<proteinExistence type="predicted"/>
<feature type="compositionally biased region" description="Acidic residues" evidence="2">
    <location>
        <begin position="11"/>
        <end position="24"/>
    </location>
</feature>
<feature type="non-terminal residue" evidence="3">
    <location>
        <position position="1"/>
    </location>
</feature>
<feature type="compositionally biased region" description="Polar residues" evidence="2">
    <location>
        <begin position="1"/>
        <end position="10"/>
    </location>
</feature>
<organism evidence="3 5">
    <name type="scientific">Rotaria magnacalcarata</name>
    <dbReference type="NCBI Taxonomy" id="392030"/>
    <lineage>
        <taxon>Eukaryota</taxon>
        <taxon>Metazoa</taxon>
        <taxon>Spiralia</taxon>
        <taxon>Gnathifera</taxon>
        <taxon>Rotifera</taxon>
        <taxon>Eurotatoria</taxon>
        <taxon>Bdelloidea</taxon>
        <taxon>Philodinida</taxon>
        <taxon>Philodinidae</taxon>
        <taxon>Rotaria</taxon>
    </lineage>
</organism>
<feature type="non-terminal residue" evidence="3">
    <location>
        <position position="248"/>
    </location>
</feature>
<gene>
    <name evidence="4" type="ORF">BYL167_LOCUS60869</name>
    <name evidence="3" type="ORF">CJN711_LOCUS25715</name>
</gene>